<evidence type="ECO:0000256" key="3">
    <source>
        <dbReference type="ARBA" id="ARBA00022741"/>
    </source>
</evidence>
<evidence type="ECO:0000313" key="7">
    <source>
        <dbReference type="EMBL" id="GIQ80113.1"/>
    </source>
</evidence>
<dbReference type="SMART" id="SM00220">
    <property type="entry name" value="S_TKc"/>
    <property type="match status" value="1"/>
</dbReference>
<dbReference type="SUPFAM" id="SSF56112">
    <property type="entry name" value="Protein kinase-like (PK-like)"/>
    <property type="match status" value="1"/>
</dbReference>
<reference evidence="7 8" key="1">
    <citation type="journal article" date="2018" name="PLoS ONE">
        <title>The draft genome of Kipferlia bialata reveals reductive genome evolution in fornicate parasites.</title>
        <authorList>
            <person name="Tanifuji G."/>
            <person name="Takabayashi S."/>
            <person name="Kume K."/>
            <person name="Takagi M."/>
            <person name="Nakayama T."/>
            <person name="Kamikawa R."/>
            <person name="Inagaki Y."/>
            <person name="Hashimoto T."/>
        </authorList>
    </citation>
    <scope>NUCLEOTIDE SEQUENCE [LARGE SCALE GENOMIC DNA]</scope>
    <source>
        <strain evidence="7">NY0173</strain>
    </source>
</reference>
<keyword evidence="2" id="KW-0808">Transferase</keyword>
<keyword evidence="4" id="KW-0418">Kinase</keyword>
<protein>
    <recommendedName>
        <fullName evidence="1">non-specific serine/threonine protein kinase</fullName>
        <ecNumber evidence="1">2.7.11.1</ecNumber>
    </recommendedName>
</protein>
<dbReference type="GO" id="GO:0004674">
    <property type="term" value="F:protein serine/threonine kinase activity"/>
    <property type="evidence" value="ECO:0007669"/>
    <property type="project" value="UniProtKB-EC"/>
</dbReference>
<keyword evidence="8" id="KW-1185">Reference proteome</keyword>
<dbReference type="InterPro" id="IPR008271">
    <property type="entry name" value="Ser/Thr_kinase_AS"/>
</dbReference>
<dbReference type="InterPro" id="IPR011009">
    <property type="entry name" value="Kinase-like_dom_sf"/>
</dbReference>
<organism evidence="7 8">
    <name type="scientific">Kipferlia bialata</name>
    <dbReference type="NCBI Taxonomy" id="797122"/>
    <lineage>
        <taxon>Eukaryota</taxon>
        <taxon>Metamonada</taxon>
        <taxon>Carpediemonas-like organisms</taxon>
        <taxon>Kipferlia</taxon>
    </lineage>
</organism>
<name>A0A9K3GEQ8_9EUKA</name>
<dbReference type="EC" id="2.7.11.1" evidence="1"/>
<dbReference type="PANTHER" id="PTHR43671:SF13">
    <property type="entry name" value="SERINE_THREONINE-PROTEIN KINASE NEK2"/>
    <property type="match status" value="1"/>
</dbReference>
<dbReference type="Pfam" id="PF00069">
    <property type="entry name" value="Pkinase"/>
    <property type="match status" value="1"/>
</dbReference>
<evidence type="ECO:0000256" key="2">
    <source>
        <dbReference type="ARBA" id="ARBA00022679"/>
    </source>
</evidence>
<proteinExistence type="predicted"/>
<sequence length="638" mass="71501">MAHLDYHNSSAFVVGSVEAFVNTDTARYSDALWHKSTTHGTRNPFTGWLVLVMHFIEGDTLEGLIQRHTNRDTPVVQIPHTLPIMEQAVRALSDLHNASIIHRDIKPDNIMTTPVRQTKDQVEARVGEGFRRPEQPVHVTLLDLGLARTVEGEETGQVDEERPLRHSDPFQSLCGESVPGCILYNAPECWDLPPSYGYPSDVWALGLVFSQMLMKDWVFAGVSRSELRTKLQEPCGIVTEDFCDTAGVADMINSMLQMDPSQRPTCVELLERIREIKTQLERDDMERLNSRIAALDSEYLYLTGEHSPHVVANGYLFSPDTTDGSRVDNSEAEWDYWTARIVSLEPTRDIVLTLEGMIEVLPPGPPSLEDVLRCTEEGRRQMCIDHLGRLDRDIQNLDNRYSLFPGTNIGSCPHICALRNGDQPESDVQTWQSRVEECKRVYERVLEIEARVEPYSDDEDSDLYVYQDSSSTLSLRRLDKPLRMEGFCDMVAYMDTLRREKEGVFRHIETIDLRGNGITTGGLADGRLLTLLDCCPNVRYLKLEENSLVIPGLDSVVQDIIAANTQLLGVSYTSVPLFPSLVDDGITAMANAASPSGFNPFEAAGFGPCEDVADAAESLADRLKREYILPKVVVHSNS</sequence>
<dbReference type="Gene3D" id="1.10.510.10">
    <property type="entry name" value="Transferase(Phosphotransferase) domain 1"/>
    <property type="match status" value="1"/>
</dbReference>
<accession>A0A9K3GEQ8</accession>
<dbReference type="InterPro" id="IPR000719">
    <property type="entry name" value="Prot_kinase_dom"/>
</dbReference>
<evidence type="ECO:0000313" key="8">
    <source>
        <dbReference type="Proteomes" id="UP000265618"/>
    </source>
</evidence>
<dbReference type="GO" id="GO:0005524">
    <property type="term" value="F:ATP binding"/>
    <property type="evidence" value="ECO:0007669"/>
    <property type="project" value="UniProtKB-KW"/>
</dbReference>
<dbReference type="PANTHER" id="PTHR43671">
    <property type="entry name" value="SERINE/THREONINE-PROTEIN KINASE NEK"/>
    <property type="match status" value="1"/>
</dbReference>
<comment type="caution">
    <text evidence="7">The sequence shown here is derived from an EMBL/GenBank/DDBJ whole genome shotgun (WGS) entry which is preliminary data.</text>
</comment>
<keyword evidence="5" id="KW-0067">ATP-binding</keyword>
<keyword evidence="3" id="KW-0547">Nucleotide-binding</keyword>
<evidence type="ECO:0000256" key="1">
    <source>
        <dbReference type="ARBA" id="ARBA00012513"/>
    </source>
</evidence>
<dbReference type="PROSITE" id="PS50011">
    <property type="entry name" value="PROTEIN_KINASE_DOM"/>
    <property type="match status" value="1"/>
</dbReference>
<evidence type="ECO:0000259" key="6">
    <source>
        <dbReference type="PROSITE" id="PS50011"/>
    </source>
</evidence>
<dbReference type="AlphaFoldDB" id="A0A9K3GEQ8"/>
<evidence type="ECO:0000256" key="5">
    <source>
        <dbReference type="ARBA" id="ARBA00022840"/>
    </source>
</evidence>
<dbReference type="EMBL" id="BDIP01000107">
    <property type="protein sequence ID" value="GIQ80113.1"/>
    <property type="molecule type" value="Genomic_DNA"/>
</dbReference>
<gene>
    <name evidence="7" type="ORF">KIPB_000859</name>
</gene>
<feature type="domain" description="Protein kinase" evidence="6">
    <location>
        <begin position="1"/>
        <end position="280"/>
    </location>
</feature>
<dbReference type="PROSITE" id="PS00108">
    <property type="entry name" value="PROTEIN_KINASE_ST"/>
    <property type="match status" value="1"/>
</dbReference>
<evidence type="ECO:0000256" key="4">
    <source>
        <dbReference type="ARBA" id="ARBA00022777"/>
    </source>
</evidence>
<dbReference type="InterPro" id="IPR050660">
    <property type="entry name" value="NEK_Ser/Thr_kinase"/>
</dbReference>
<dbReference type="OrthoDB" id="4062651at2759"/>
<dbReference type="Proteomes" id="UP000265618">
    <property type="component" value="Unassembled WGS sequence"/>
</dbReference>